<sequence length="667" mass="75852">MSEAARRPFNKRGGKSNRDRKPHNRPVKASNSESTSSLSDWRRNEVDLETEKALKMKKSTDSEDTSTNICVVCANSIKIAALSPCNHVVCHICGFRQRALYEKKQCLVCRTDADQMIFTDDPPKSHHYDDVPRDSIVSSNQKYAVEFTSFEAKNGTLGLLEFRCPVASCKGISFPSFKKLNEHVRELHNKVYCPVCSKFKKAFICELKTYSTRELQMHQIKGTNDEEGFTGHPTCKFCGGKRFYSEDELYIHMRERHERCHVCDQIDASHPNYFRDYKDLFQHFQDAHFICTVQSCLDKKFVVFRDEFDLQAHMIKEHSEIYGSDRLILRGNEFGTRLSTLRDDAPPHPQSSGDSREVKKMRLEERARHYLHYSQTDFAKFQEVNREYDEERLTALELLDNYKQIFGSRKPNEEEESVDYGTLIYEFSRLYPSNSLQRKQLEAINSNRMRQERLEEKFPELPGLNSSSSFVGNNWGSRGKMRQGSLQINETFPSLPAAPAMRFRSELRMGRSSSWAPPVNAATIPGYFPSKASTSRSSSHSSSRSSSVTSLPAAKKSPTPSASSSSQSLSSLLGGSRTFVHIGTSNTASTYRMASAHLDERKFPKLPEIKARTRKPITRVKPVNNSIGQWGSHQNDAFETRSPRVSSDNSSKKGKKGKVVFHIGVGN</sequence>
<evidence type="ECO:0000256" key="11">
    <source>
        <dbReference type="ARBA" id="ARBA00035113"/>
    </source>
</evidence>
<dbReference type="CDD" id="cd16615">
    <property type="entry name" value="RING-HC_ZNF598"/>
    <property type="match status" value="1"/>
</dbReference>
<dbReference type="SMART" id="SM00355">
    <property type="entry name" value="ZnF_C2H2"/>
    <property type="match status" value="4"/>
</dbReference>
<name>A0A875S0K5_EENNA</name>
<evidence type="ECO:0000256" key="7">
    <source>
        <dbReference type="ARBA" id="ARBA00022679"/>
    </source>
</evidence>
<dbReference type="AlphaFoldDB" id="A0A875S0K5"/>
<dbReference type="Gene3D" id="3.30.40.10">
    <property type="entry name" value="Zinc/RING finger domain, C3HC4 (zinc finger)"/>
    <property type="match status" value="1"/>
</dbReference>
<dbReference type="EC" id="2.3.2.27" evidence="4"/>
<keyword evidence="9 12" id="KW-0863">Zinc-finger</keyword>
<evidence type="ECO:0000256" key="12">
    <source>
        <dbReference type="PROSITE-ProRule" id="PRU00175"/>
    </source>
</evidence>
<comment type="pathway">
    <text evidence="3">Protein modification; protein ubiquitination.</text>
</comment>
<feature type="region of interest" description="Disordered" evidence="13">
    <location>
        <begin position="531"/>
        <end position="570"/>
    </location>
</feature>
<reference evidence="15" key="1">
    <citation type="submission" date="2020-10" db="EMBL/GenBank/DDBJ databases">
        <authorList>
            <person name="Roach M.J.R."/>
        </authorList>
    </citation>
    <scope>NUCLEOTIDE SEQUENCE</scope>
    <source>
        <strain evidence="15">CBS 1945</strain>
    </source>
</reference>
<dbReference type="GO" id="GO:0016567">
    <property type="term" value="P:protein ubiquitination"/>
    <property type="evidence" value="ECO:0007669"/>
    <property type="project" value="TreeGrafter"/>
</dbReference>
<evidence type="ECO:0000259" key="14">
    <source>
        <dbReference type="PROSITE" id="PS50089"/>
    </source>
</evidence>
<protein>
    <recommendedName>
        <fullName evidence="4">RING-type E3 ubiquitin transferase</fullName>
        <ecNumber evidence="4">2.3.2.27</ecNumber>
    </recommendedName>
</protein>
<proteinExistence type="inferred from homology"/>
<dbReference type="Pfam" id="PF23230">
    <property type="entry name" value="zf-C2H2_13"/>
    <property type="match status" value="1"/>
</dbReference>
<dbReference type="GeneID" id="62195229"/>
<evidence type="ECO:0000256" key="2">
    <source>
        <dbReference type="ARBA" id="ARBA00004496"/>
    </source>
</evidence>
<keyword evidence="16" id="KW-1185">Reference proteome</keyword>
<dbReference type="GO" id="GO:0072344">
    <property type="term" value="P:rescue of stalled ribosome"/>
    <property type="evidence" value="ECO:0007669"/>
    <property type="project" value="InterPro"/>
</dbReference>
<feature type="compositionally biased region" description="Low complexity" evidence="13">
    <location>
        <begin position="533"/>
        <end position="570"/>
    </location>
</feature>
<dbReference type="InterPro" id="IPR001841">
    <property type="entry name" value="Znf_RING"/>
</dbReference>
<dbReference type="Pfam" id="PF23202">
    <property type="entry name" value="PAH_ZNF598"/>
    <property type="match status" value="1"/>
</dbReference>
<dbReference type="GO" id="GO:0005737">
    <property type="term" value="C:cytoplasm"/>
    <property type="evidence" value="ECO:0007669"/>
    <property type="project" value="UniProtKB-SubCell"/>
</dbReference>
<dbReference type="KEGG" id="bnn:FOA43_001828"/>
<feature type="compositionally biased region" description="Polar residues" evidence="13">
    <location>
        <begin position="623"/>
        <end position="635"/>
    </location>
</feature>
<dbReference type="EMBL" id="CP064812">
    <property type="protein sequence ID" value="QPG74498.1"/>
    <property type="molecule type" value="Genomic_DNA"/>
</dbReference>
<feature type="compositionally biased region" description="Basic residues" evidence="13">
    <location>
        <begin position="8"/>
        <end position="26"/>
    </location>
</feature>
<dbReference type="PROSITE" id="PS50089">
    <property type="entry name" value="ZF_RING_2"/>
    <property type="match status" value="1"/>
</dbReference>
<gene>
    <name evidence="15" type="ORF">FOA43_001828</name>
</gene>
<comment type="subcellular location">
    <subcellularLocation>
        <location evidence="2">Cytoplasm</location>
    </subcellularLocation>
</comment>
<evidence type="ECO:0000313" key="16">
    <source>
        <dbReference type="Proteomes" id="UP000662931"/>
    </source>
</evidence>
<dbReference type="InterPro" id="IPR013083">
    <property type="entry name" value="Znf_RING/FYVE/PHD"/>
</dbReference>
<dbReference type="OrthoDB" id="3838338at2759"/>
<evidence type="ECO:0000256" key="10">
    <source>
        <dbReference type="ARBA" id="ARBA00022833"/>
    </source>
</evidence>
<dbReference type="InterPro" id="IPR044288">
    <property type="entry name" value="ZNF598/HEL2"/>
</dbReference>
<organism evidence="15 16">
    <name type="scientific">Eeniella nana</name>
    <name type="common">Yeast</name>
    <name type="synonym">Brettanomyces nanus</name>
    <dbReference type="NCBI Taxonomy" id="13502"/>
    <lineage>
        <taxon>Eukaryota</taxon>
        <taxon>Fungi</taxon>
        <taxon>Dikarya</taxon>
        <taxon>Ascomycota</taxon>
        <taxon>Saccharomycotina</taxon>
        <taxon>Pichiomycetes</taxon>
        <taxon>Pichiales</taxon>
        <taxon>Pichiaceae</taxon>
        <taxon>Brettanomyces</taxon>
    </lineage>
</organism>
<evidence type="ECO:0000256" key="3">
    <source>
        <dbReference type="ARBA" id="ARBA00004906"/>
    </source>
</evidence>
<keyword evidence="6" id="KW-0597">Phosphoprotein</keyword>
<evidence type="ECO:0000256" key="4">
    <source>
        <dbReference type="ARBA" id="ARBA00012483"/>
    </source>
</evidence>
<dbReference type="Pfam" id="PF25447">
    <property type="entry name" value="RING_ZNF598"/>
    <property type="match status" value="1"/>
</dbReference>
<evidence type="ECO:0000256" key="8">
    <source>
        <dbReference type="ARBA" id="ARBA00022723"/>
    </source>
</evidence>
<dbReference type="GO" id="GO:0061630">
    <property type="term" value="F:ubiquitin protein ligase activity"/>
    <property type="evidence" value="ECO:0007669"/>
    <property type="project" value="UniProtKB-EC"/>
</dbReference>
<comment type="similarity">
    <text evidence="11">Belongs to the ZNF598/HEL2 family.</text>
</comment>
<dbReference type="GO" id="GO:0043022">
    <property type="term" value="F:ribosome binding"/>
    <property type="evidence" value="ECO:0007669"/>
    <property type="project" value="TreeGrafter"/>
</dbReference>
<evidence type="ECO:0000313" key="15">
    <source>
        <dbReference type="EMBL" id="QPG74498.1"/>
    </source>
</evidence>
<keyword evidence="10" id="KW-0862">Zinc</keyword>
<feature type="region of interest" description="Disordered" evidence="13">
    <location>
        <begin position="1"/>
        <end position="43"/>
    </location>
</feature>
<evidence type="ECO:0000256" key="9">
    <source>
        <dbReference type="ARBA" id="ARBA00022771"/>
    </source>
</evidence>
<feature type="domain" description="RING-type" evidence="14">
    <location>
        <begin position="70"/>
        <end position="110"/>
    </location>
</feature>
<dbReference type="Proteomes" id="UP000662931">
    <property type="component" value="Chromosome 1"/>
</dbReference>
<feature type="compositionally biased region" description="Polar residues" evidence="13">
    <location>
        <begin position="29"/>
        <end position="39"/>
    </location>
</feature>
<dbReference type="GO" id="GO:0008270">
    <property type="term" value="F:zinc ion binding"/>
    <property type="evidence" value="ECO:0007669"/>
    <property type="project" value="UniProtKB-KW"/>
</dbReference>
<dbReference type="RefSeq" id="XP_038778063.1">
    <property type="nucleotide sequence ID" value="XM_038922135.1"/>
</dbReference>
<dbReference type="InterPro" id="IPR041888">
    <property type="entry name" value="RING-HC_ZNF598/HEL2"/>
</dbReference>
<dbReference type="InterPro" id="IPR056437">
    <property type="entry name" value="Znf-C2H2_ZNF598/HEL2"/>
</dbReference>
<keyword evidence="5" id="KW-0963">Cytoplasm</keyword>
<dbReference type="InterPro" id="IPR013087">
    <property type="entry name" value="Znf_C2H2_type"/>
</dbReference>
<evidence type="ECO:0000256" key="13">
    <source>
        <dbReference type="SAM" id="MobiDB-lite"/>
    </source>
</evidence>
<evidence type="ECO:0000256" key="1">
    <source>
        <dbReference type="ARBA" id="ARBA00000900"/>
    </source>
</evidence>
<dbReference type="SUPFAM" id="SSF57850">
    <property type="entry name" value="RING/U-box"/>
    <property type="match status" value="1"/>
</dbReference>
<keyword evidence="7" id="KW-0808">Transferase</keyword>
<comment type="catalytic activity">
    <reaction evidence="1">
        <text>S-ubiquitinyl-[E2 ubiquitin-conjugating enzyme]-L-cysteine + [acceptor protein]-L-lysine = [E2 ubiquitin-conjugating enzyme]-L-cysteine + N(6)-ubiquitinyl-[acceptor protein]-L-lysine.</text>
        <dbReference type="EC" id="2.3.2.27"/>
    </reaction>
</comment>
<dbReference type="InterPro" id="IPR057634">
    <property type="entry name" value="PAH_ZNF598/HEL2"/>
</dbReference>
<dbReference type="PANTHER" id="PTHR22938:SF0">
    <property type="entry name" value="E3 UBIQUITIN-PROTEIN LIGASE ZNF598"/>
    <property type="match status" value="1"/>
</dbReference>
<feature type="region of interest" description="Disordered" evidence="13">
    <location>
        <begin position="619"/>
        <end position="658"/>
    </location>
</feature>
<keyword evidence="8" id="KW-0479">Metal-binding</keyword>
<accession>A0A875S0K5</accession>
<evidence type="ECO:0000256" key="6">
    <source>
        <dbReference type="ARBA" id="ARBA00022553"/>
    </source>
</evidence>
<evidence type="ECO:0000256" key="5">
    <source>
        <dbReference type="ARBA" id="ARBA00022490"/>
    </source>
</evidence>
<dbReference type="PANTHER" id="PTHR22938">
    <property type="entry name" value="ZINC FINGER PROTEIN 598"/>
    <property type="match status" value="1"/>
</dbReference>